<keyword evidence="3" id="KW-0813">Transport</keyword>
<dbReference type="GO" id="GO:0016887">
    <property type="term" value="F:ATP hydrolysis activity"/>
    <property type="evidence" value="ECO:0007669"/>
    <property type="project" value="InterPro"/>
</dbReference>
<sequence length="1302" mass="145902">MLEKATYKRLSSDVDTTSSVHPATSASWLSLLSFWWMNGIFRMGNERPLAHSDILPLHEEDKARDLTESLQKEWNKHVNELNKNKECKIQPSLWKCIVRTTSLRKISFLTCFVLLESICRVLQPLFLGLLLHLLRSSERDYSLAYGCCFLLALSGSSTACIHYTGYQLELLGMRLSSAIKGLIYLKIPLVSKQTLRKVTSGNVIDLISTDVERIELAPRWIFLSTFTILEIAAVISLLFYLISWEAIMGVFYLVAVIPFVMIISSLCAQLRQETATVSDHRISMMIELISGIRALKANALENSHKDRIQEVRRKEIWIILKKGALLSIVEYLPFTAGAVATFLSVLALSLDGHLISPTTAFMLLAFINTLRITITRFSYAITSVFELWISLKRIRNFLLLKNIPSMGLESTEKPPGHQDRVQEPKNNFPELYVRGPLKAEDKSEETISENQDFNKYFSVDNDTIRNYRTESTQTSSGKLLIEGLWCKFDELDGPYILHDVNFEIPEKSLTVVTGEVGSGKSTLLAAIAREVVASSGNITYSGNVAYVSQTAWVFSGTLRENVLFGKPFDETKYNRVIQACTLTNDIGRFPNGDLVFVGEHGVVLSGGQKARVNLARAVYANADLYLLDDPLSAVDSKVGDHIFFECICKLLKNKTRVLVTYTEKYLRMVDQVVVLNNGSVSGKGTYSELKERGVIIDSIIDASSAMEKKTTTPNKESSLRHNANRSQFDEPLPVSHEDMATGDISSSLYWNYFRAGMHPFFMILLLLLFLMTQALLVSPDVWLSWFTTIQPASEQQSLSALSTYAALVFGASAMAMIRAVIFFSVSLRSSQNLHSRLVTCLLKAPVLFFDTNPAGRILNRCSKDIGCMDELLPRTFLSAIQYFLFISTAMLLPLFTNIWLSIVSVPAVVIFLCLTWYYLKTSRELKRLEAICRSPVLSHFSETMIGLDTIRSRKRENDFIGEFYRHQDLHNRTFSMVVASNRWLGFRADVLCAVLTTAVAFASVLASQNPALAGLALAYVIDTAKISQVAVRQYADAENLMTSVERVLEYTRLDSEPGYTIKTLPPKHWPYDGHVSFKNVYMRYYPGGPVVLKNLTFEIQPRNKLGIVGRTGDGKSSIISALLRMPEAEGEIFIDGVCITDVQLQESRKCISVLGQSPVLFSGSLRKNLDPLEEYTDDELWSAIKEVKLTSLVENLDGQLDHQLFEGGENLSTGERQLICLARTLLKRSKIVILDEPTAHVDPNTEKTIWSTVHEKLKNSTVIIIAHRLGTVSNCDGILLLREGQIAAQGTFDELIGSQKGL</sequence>
<evidence type="ECO:0000256" key="3">
    <source>
        <dbReference type="ARBA" id="ARBA00022448"/>
    </source>
</evidence>
<dbReference type="PROSITE" id="PS50893">
    <property type="entry name" value="ABC_TRANSPORTER_2"/>
    <property type="match status" value="2"/>
</dbReference>
<keyword evidence="5" id="KW-0677">Repeat</keyword>
<dbReference type="InterPro" id="IPR017871">
    <property type="entry name" value="ABC_transporter-like_CS"/>
</dbReference>
<dbReference type="SUPFAM" id="SSF52540">
    <property type="entry name" value="P-loop containing nucleoside triphosphate hydrolases"/>
    <property type="match status" value="2"/>
</dbReference>
<keyword evidence="6" id="KW-0547">Nucleotide-binding</keyword>
<dbReference type="SUPFAM" id="SSF90123">
    <property type="entry name" value="ABC transporter transmembrane region"/>
    <property type="match status" value="2"/>
</dbReference>
<evidence type="ECO:0000256" key="7">
    <source>
        <dbReference type="ARBA" id="ARBA00022840"/>
    </source>
</evidence>
<feature type="transmembrane region" description="Helical" evidence="10">
    <location>
        <begin position="898"/>
        <end position="919"/>
    </location>
</feature>
<feature type="transmembrane region" description="Helical" evidence="10">
    <location>
        <begin position="249"/>
        <end position="268"/>
    </location>
</feature>
<evidence type="ECO:0000256" key="8">
    <source>
        <dbReference type="ARBA" id="ARBA00022989"/>
    </source>
</evidence>
<dbReference type="Gene3D" id="3.40.50.300">
    <property type="entry name" value="P-loop containing nucleotide triphosphate hydrolases"/>
    <property type="match status" value="2"/>
</dbReference>
<dbReference type="EMBL" id="CALNXJ010000029">
    <property type="protein sequence ID" value="CAH3135163.1"/>
    <property type="molecule type" value="Genomic_DNA"/>
</dbReference>
<feature type="transmembrane region" description="Helical" evidence="10">
    <location>
        <begin position="984"/>
        <end position="1006"/>
    </location>
</feature>
<feature type="domain" description="ABC transporter" evidence="11">
    <location>
        <begin position="479"/>
        <end position="702"/>
    </location>
</feature>
<dbReference type="PROSITE" id="PS00211">
    <property type="entry name" value="ABC_TRANSPORTER_1"/>
    <property type="match status" value="1"/>
</dbReference>
<evidence type="ECO:0000256" key="1">
    <source>
        <dbReference type="ARBA" id="ARBA00004141"/>
    </source>
</evidence>
<name>A0AAU9X379_9CNID</name>
<feature type="transmembrane region" description="Helical" evidence="10">
    <location>
        <begin position="143"/>
        <end position="166"/>
    </location>
</feature>
<evidence type="ECO:0000259" key="11">
    <source>
        <dbReference type="PROSITE" id="PS50893"/>
    </source>
</evidence>
<dbReference type="CDD" id="cd03250">
    <property type="entry name" value="ABCC_MRP_domain1"/>
    <property type="match status" value="1"/>
</dbReference>
<feature type="transmembrane region" description="Helical" evidence="10">
    <location>
        <begin position="803"/>
        <end position="827"/>
    </location>
</feature>
<dbReference type="GO" id="GO:0016020">
    <property type="term" value="C:membrane"/>
    <property type="evidence" value="ECO:0007669"/>
    <property type="project" value="UniProtKB-SubCell"/>
</dbReference>
<accession>A0AAU9X379</accession>
<dbReference type="Pfam" id="PF00664">
    <property type="entry name" value="ABC_membrane"/>
    <property type="match status" value="2"/>
</dbReference>
<keyword evidence="7" id="KW-0067">ATP-binding</keyword>
<feature type="transmembrane region" description="Helical" evidence="10">
    <location>
        <begin position="220"/>
        <end position="243"/>
    </location>
</feature>
<gene>
    <name evidence="13" type="ORF">PMEA_00016049</name>
</gene>
<feature type="transmembrane region" description="Helical" evidence="10">
    <location>
        <begin position="108"/>
        <end position="131"/>
    </location>
</feature>
<dbReference type="InterPro" id="IPR044746">
    <property type="entry name" value="ABCC_6TM_D1"/>
</dbReference>
<dbReference type="FunFam" id="1.20.1560.10:FF:000014">
    <property type="entry name" value="Multidrug resistance-associated protein member 4"/>
    <property type="match status" value="1"/>
</dbReference>
<dbReference type="FunFam" id="3.40.50.300:FF:000163">
    <property type="entry name" value="Multidrug resistance-associated protein member 4"/>
    <property type="match status" value="1"/>
</dbReference>
<dbReference type="FunFam" id="3.40.50.300:FF:000973">
    <property type="entry name" value="Multidrug resistance-associated protein 4"/>
    <property type="match status" value="1"/>
</dbReference>
<evidence type="ECO:0000256" key="5">
    <source>
        <dbReference type="ARBA" id="ARBA00022737"/>
    </source>
</evidence>
<evidence type="ECO:0000256" key="9">
    <source>
        <dbReference type="ARBA" id="ARBA00023136"/>
    </source>
</evidence>
<dbReference type="CDD" id="cd18579">
    <property type="entry name" value="ABC_6TM_ABCC_D1"/>
    <property type="match status" value="1"/>
</dbReference>
<dbReference type="Gene3D" id="1.20.1560.10">
    <property type="entry name" value="ABC transporter type 1, transmembrane domain"/>
    <property type="match status" value="2"/>
</dbReference>
<dbReference type="InterPro" id="IPR050173">
    <property type="entry name" value="ABC_transporter_C-like"/>
</dbReference>
<evidence type="ECO:0000256" key="4">
    <source>
        <dbReference type="ARBA" id="ARBA00022692"/>
    </source>
</evidence>
<feature type="domain" description="ABC transmembrane type-1" evidence="12">
    <location>
        <begin position="763"/>
        <end position="1021"/>
    </location>
</feature>
<evidence type="ECO:0000313" key="13">
    <source>
        <dbReference type="EMBL" id="CAH3135163.1"/>
    </source>
</evidence>
<feature type="domain" description="ABC transmembrane type-1" evidence="12">
    <location>
        <begin position="108"/>
        <end position="386"/>
    </location>
</feature>
<comment type="similarity">
    <text evidence="2">Belongs to the ABC transporter superfamily. ABCC family. Conjugate transporter (TC 3.A.1.208) subfamily.</text>
</comment>
<dbReference type="InterPro" id="IPR011527">
    <property type="entry name" value="ABC1_TM_dom"/>
</dbReference>
<feature type="transmembrane region" description="Helical" evidence="10">
    <location>
        <begin position="323"/>
        <end position="348"/>
    </location>
</feature>
<dbReference type="InterPro" id="IPR003593">
    <property type="entry name" value="AAA+_ATPase"/>
</dbReference>
<evidence type="ECO:0000256" key="2">
    <source>
        <dbReference type="ARBA" id="ARBA00009726"/>
    </source>
</evidence>
<dbReference type="Pfam" id="PF00005">
    <property type="entry name" value="ABC_tran"/>
    <property type="match status" value="2"/>
</dbReference>
<dbReference type="InterPro" id="IPR027417">
    <property type="entry name" value="P-loop_NTPase"/>
</dbReference>
<dbReference type="InterPro" id="IPR003439">
    <property type="entry name" value="ABC_transporter-like_ATP-bd"/>
</dbReference>
<dbReference type="GO" id="GO:0140359">
    <property type="term" value="F:ABC-type transporter activity"/>
    <property type="evidence" value="ECO:0007669"/>
    <property type="project" value="InterPro"/>
</dbReference>
<evidence type="ECO:0000256" key="6">
    <source>
        <dbReference type="ARBA" id="ARBA00022741"/>
    </source>
</evidence>
<dbReference type="CDD" id="cd03244">
    <property type="entry name" value="ABCC_MRP_domain2"/>
    <property type="match status" value="1"/>
</dbReference>
<dbReference type="InterPro" id="IPR036640">
    <property type="entry name" value="ABC1_TM_sf"/>
</dbReference>
<comment type="caution">
    <text evidence="13">The sequence shown here is derived from an EMBL/GenBank/DDBJ whole genome shotgun (WGS) entry which is preliminary data.</text>
</comment>
<feature type="transmembrane region" description="Helical" evidence="10">
    <location>
        <begin position="354"/>
        <end position="374"/>
    </location>
</feature>
<comment type="subcellular location">
    <subcellularLocation>
        <location evidence="1">Membrane</location>
        <topology evidence="1">Multi-pass membrane protein</topology>
    </subcellularLocation>
</comment>
<dbReference type="PANTHER" id="PTHR24223">
    <property type="entry name" value="ATP-BINDING CASSETTE SUB-FAMILY C"/>
    <property type="match status" value="1"/>
</dbReference>
<evidence type="ECO:0000256" key="10">
    <source>
        <dbReference type="SAM" id="Phobius"/>
    </source>
</evidence>
<keyword evidence="14" id="KW-1185">Reference proteome</keyword>
<evidence type="ECO:0000259" key="12">
    <source>
        <dbReference type="PROSITE" id="PS50929"/>
    </source>
</evidence>
<keyword evidence="8 10" id="KW-1133">Transmembrane helix</keyword>
<organism evidence="13 14">
    <name type="scientific">Pocillopora meandrina</name>
    <dbReference type="NCBI Taxonomy" id="46732"/>
    <lineage>
        <taxon>Eukaryota</taxon>
        <taxon>Metazoa</taxon>
        <taxon>Cnidaria</taxon>
        <taxon>Anthozoa</taxon>
        <taxon>Hexacorallia</taxon>
        <taxon>Scleractinia</taxon>
        <taxon>Astrocoeniina</taxon>
        <taxon>Pocilloporidae</taxon>
        <taxon>Pocillopora</taxon>
    </lineage>
</organism>
<dbReference type="PROSITE" id="PS50929">
    <property type="entry name" value="ABC_TM1F"/>
    <property type="match status" value="2"/>
</dbReference>
<dbReference type="PANTHER" id="PTHR24223:SF456">
    <property type="entry name" value="MULTIDRUG RESISTANCE-ASSOCIATED PROTEIN LETHAL(2)03659"/>
    <property type="match status" value="1"/>
</dbReference>
<evidence type="ECO:0000313" key="14">
    <source>
        <dbReference type="Proteomes" id="UP001159428"/>
    </source>
</evidence>
<dbReference type="SMART" id="SM00382">
    <property type="entry name" value="AAA"/>
    <property type="match status" value="2"/>
</dbReference>
<keyword evidence="4 10" id="KW-0812">Transmembrane</keyword>
<feature type="transmembrane region" description="Helical" evidence="10">
    <location>
        <begin position="760"/>
        <end position="783"/>
    </location>
</feature>
<keyword evidence="9 10" id="KW-0472">Membrane</keyword>
<dbReference type="Proteomes" id="UP001159428">
    <property type="component" value="Unassembled WGS sequence"/>
</dbReference>
<dbReference type="GO" id="GO:0005524">
    <property type="term" value="F:ATP binding"/>
    <property type="evidence" value="ECO:0007669"/>
    <property type="project" value="UniProtKB-KW"/>
</dbReference>
<feature type="domain" description="ABC transporter" evidence="11">
    <location>
        <begin position="1075"/>
        <end position="1302"/>
    </location>
</feature>
<proteinExistence type="inferred from homology"/>
<reference evidence="13 14" key="1">
    <citation type="submission" date="2022-05" db="EMBL/GenBank/DDBJ databases">
        <authorList>
            <consortium name="Genoscope - CEA"/>
            <person name="William W."/>
        </authorList>
    </citation>
    <scope>NUCLEOTIDE SEQUENCE [LARGE SCALE GENOMIC DNA]</scope>
</reference>
<feature type="transmembrane region" description="Helical" evidence="10">
    <location>
        <begin position="871"/>
        <end position="892"/>
    </location>
</feature>
<protein>
    <submittedName>
        <fullName evidence="13">Uncharacterized protein</fullName>
    </submittedName>
</protein>